<feature type="domain" description="Hemerythrin-like" evidence="1">
    <location>
        <begin position="20"/>
        <end position="159"/>
    </location>
</feature>
<dbReference type="EMBL" id="CP025682">
    <property type="protein sequence ID" value="AUN95016.1"/>
    <property type="molecule type" value="Genomic_DNA"/>
</dbReference>
<dbReference type="RefSeq" id="WP_102247082.1">
    <property type="nucleotide sequence ID" value="NZ_CP025682.1"/>
</dbReference>
<dbReference type="Pfam" id="PF01814">
    <property type="entry name" value="Hemerythrin"/>
    <property type="match status" value="1"/>
</dbReference>
<evidence type="ECO:0000313" key="2">
    <source>
        <dbReference type="EMBL" id="AUN95016.1"/>
    </source>
</evidence>
<dbReference type="Proteomes" id="UP000242205">
    <property type="component" value="Chromosome"/>
</dbReference>
<name>A0A2I6S6X7_9RHOO</name>
<accession>A0A2I6S6X7</accession>
<evidence type="ECO:0000259" key="1">
    <source>
        <dbReference type="Pfam" id="PF01814"/>
    </source>
</evidence>
<dbReference type="OrthoDB" id="8898809at2"/>
<dbReference type="InterPro" id="IPR012312">
    <property type="entry name" value="Hemerythrin-like"/>
</dbReference>
<evidence type="ECO:0000313" key="3">
    <source>
        <dbReference type="Proteomes" id="UP000242205"/>
    </source>
</evidence>
<sequence>MSGKRSDALLGAPAPGLDEPLEMLFACHDRVRARIDTLERLARWLPEHGADEQARQAATAVLRYFDQAAVNHHLDEERDLFPAMRARVEAAEAARLAALEARILDEHRLLAARWAAMREPLLAIAAGESAELGTDAVAAFRAAYSEHIALEEAEVLPWAERILGQGELAAMSATMTARRREPTGSGD</sequence>
<dbReference type="KEGG" id="atw:C0099_08750"/>
<reference evidence="2 3" key="1">
    <citation type="submission" date="2018-01" db="EMBL/GenBank/DDBJ databases">
        <authorList>
            <person name="Fu G.-Y."/>
        </authorList>
    </citation>
    <scope>NUCLEOTIDE SEQUENCE [LARGE SCALE GENOMIC DNA]</scope>
    <source>
        <strain evidence="2 3">SY39</strain>
    </source>
</reference>
<dbReference type="AlphaFoldDB" id="A0A2I6S6X7"/>
<organism evidence="2 3">
    <name type="scientific">Pseudazoarcus pumilus</name>
    <dbReference type="NCBI Taxonomy" id="2067960"/>
    <lineage>
        <taxon>Bacteria</taxon>
        <taxon>Pseudomonadati</taxon>
        <taxon>Pseudomonadota</taxon>
        <taxon>Betaproteobacteria</taxon>
        <taxon>Rhodocyclales</taxon>
        <taxon>Zoogloeaceae</taxon>
        <taxon>Pseudazoarcus</taxon>
    </lineage>
</organism>
<protein>
    <recommendedName>
        <fullName evidence="1">Hemerythrin-like domain-containing protein</fullName>
    </recommendedName>
</protein>
<dbReference type="Gene3D" id="1.20.120.520">
    <property type="entry name" value="nmb1532 protein domain like"/>
    <property type="match status" value="1"/>
</dbReference>
<proteinExistence type="predicted"/>
<gene>
    <name evidence="2" type="ORF">C0099_08750</name>
</gene>
<keyword evidence="3" id="KW-1185">Reference proteome</keyword>